<dbReference type="PROSITE" id="PS51012">
    <property type="entry name" value="ABC_TM2"/>
    <property type="match status" value="1"/>
</dbReference>
<keyword evidence="6 11" id="KW-0812">Transmembrane</keyword>
<evidence type="ECO:0000256" key="6">
    <source>
        <dbReference type="ARBA" id="ARBA00022692"/>
    </source>
</evidence>
<evidence type="ECO:0000256" key="9">
    <source>
        <dbReference type="ARBA" id="ARBA00023047"/>
    </source>
</evidence>
<evidence type="ECO:0000256" key="1">
    <source>
        <dbReference type="ARBA" id="ARBA00004651"/>
    </source>
</evidence>
<feature type="transmembrane region" description="Helical" evidence="11">
    <location>
        <begin position="143"/>
        <end position="167"/>
    </location>
</feature>
<dbReference type="AlphaFoldDB" id="A0A6M4YEX4"/>
<dbReference type="RefSeq" id="WP_042649687.1">
    <property type="nucleotide sequence ID" value="NZ_CAWLWF010000058.1"/>
</dbReference>
<dbReference type="GO" id="GO:0015920">
    <property type="term" value="P:lipopolysaccharide transport"/>
    <property type="evidence" value="ECO:0007669"/>
    <property type="project" value="TreeGrafter"/>
</dbReference>
<dbReference type="GO" id="GO:0140359">
    <property type="term" value="F:ABC-type transporter activity"/>
    <property type="evidence" value="ECO:0007669"/>
    <property type="project" value="InterPro"/>
</dbReference>
<accession>A0A6M4YEX4</accession>
<evidence type="ECO:0000256" key="7">
    <source>
        <dbReference type="ARBA" id="ARBA00022903"/>
    </source>
</evidence>
<evidence type="ECO:0000256" key="10">
    <source>
        <dbReference type="ARBA" id="ARBA00023136"/>
    </source>
</evidence>
<keyword evidence="8 11" id="KW-1133">Transmembrane helix</keyword>
<name>A0A6M4YEX4_AERME</name>
<dbReference type="PANTHER" id="PTHR30413:SF10">
    <property type="entry name" value="CAPSULE POLYSACCHARIDE EXPORT INNER-MEMBRANE PROTEIN CTRC"/>
    <property type="match status" value="1"/>
</dbReference>
<evidence type="ECO:0000256" key="8">
    <source>
        <dbReference type="ARBA" id="ARBA00022989"/>
    </source>
</evidence>
<protein>
    <recommendedName>
        <fullName evidence="11">Transport permease protein</fullName>
    </recommendedName>
</protein>
<evidence type="ECO:0000256" key="5">
    <source>
        <dbReference type="ARBA" id="ARBA00022597"/>
    </source>
</evidence>
<organism evidence="13 14">
    <name type="scientific">Aeromonas media</name>
    <dbReference type="NCBI Taxonomy" id="651"/>
    <lineage>
        <taxon>Bacteria</taxon>
        <taxon>Pseudomonadati</taxon>
        <taxon>Pseudomonadota</taxon>
        <taxon>Gammaproteobacteria</taxon>
        <taxon>Aeromonadales</taxon>
        <taxon>Aeromonadaceae</taxon>
        <taxon>Aeromonas</taxon>
    </lineage>
</organism>
<feature type="domain" description="ABC transmembrane type-2" evidence="12">
    <location>
        <begin position="32"/>
        <end position="256"/>
    </location>
</feature>
<feature type="transmembrane region" description="Helical" evidence="11">
    <location>
        <begin position="232"/>
        <end position="253"/>
    </location>
</feature>
<feature type="transmembrane region" description="Helical" evidence="11">
    <location>
        <begin position="108"/>
        <end position="137"/>
    </location>
</feature>
<evidence type="ECO:0000256" key="4">
    <source>
        <dbReference type="ARBA" id="ARBA00022475"/>
    </source>
</evidence>
<proteinExistence type="inferred from homology"/>
<dbReference type="InterPro" id="IPR000412">
    <property type="entry name" value="ABC_2_transport"/>
</dbReference>
<keyword evidence="9" id="KW-0625">Polysaccharide transport</keyword>
<evidence type="ECO:0000313" key="14">
    <source>
        <dbReference type="Proteomes" id="UP000501427"/>
    </source>
</evidence>
<comment type="similarity">
    <text evidence="2 11">Belongs to the ABC-2 integral membrane protein family.</text>
</comment>
<evidence type="ECO:0000256" key="11">
    <source>
        <dbReference type="RuleBase" id="RU361157"/>
    </source>
</evidence>
<dbReference type="PIRSF" id="PIRSF006648">
    <property type="entry name" value="DrrB"/>
    <property type="match status" value="1"/>
</dbReference>
<keyword evidence="4 11" id="KW-1003">Cell membrane</keyword>
<dbReference type="InterPro" id="IPR013525">
    <property type="entry name" value="ABC2_TM"/>
</dbReference>
<keyword evidence="7" id="KW-0972">Capsule biogenesis/degradation</keyword>
<gene>
    <name evidence="13" type="ORF">E4184_14720</name>
</gene>
<keyword evidence="3 11" id="KW-0813">Transport</keyword>
<dbReference type="GO" id="GO:0043190">
    <property type="term" value="C:ATP-binding cassette (ABC) transporter complex"/>
    <property type="evidence" value="ECO:0007669"/>
    <property type="project" value="InterPro"/>
</dbReference>
<dbReference type="Pfam" id="PF01061">
    <property type="entry name" value="ABC2_membrane"/>
    <property type="match status" value="1"/>
</dbReference>
<evidence type="ECO:0000259" key="12">
    <source>
        <dbReference type="PROSITE" id="PS51012"/>
    </source>
</evidence>
<evidence type="ECO:0000313" key="13">
    <source>
        <dbReference type="EMBL" id="QJT22541.1"/>
    </source>
</evidence>
<feature type="transmembrane region" description="Helical" evidence="11">
    <location>
        <begin position="31"/>
        <end position="55"/>
    </location>
</feature>
<dbReference type="GO" id="GO:0015774">
    <property type="term" value="P:polysaccharide transport"/>
    <property type="evidence" value="ECO:0007669"/>
    <property type="project" value="UniProtKB-KW"/>
</dbReference>
<feature type="transmembrane region" description="Helical" evidence="11">
    <location>
        <begin position="67"/>
        <end position="87"/>
    </location>
</feature>
<dbReference type="Proteomes" id="UP000501427">
    <property type="component" value="Chromosome"/>
</dbReference>
<feature type="transmembrane region" description="Helical" evidence="11">
    <location>
        <begin position="179"/>
        <end position="197"/>
    </location>
</feature>
<dbReference type="InterPro" id="IPR047817">
    <property type="entry name" value="ABC2_TM_bact-type"/>
</dbReference>
<dbReference type="EMBL" id="CP038441">
    <property type="protein sequence ID" value="QJT22541.1"/>
    <property type="molecule type" value="Genomic_DNA"/>
</dbReference>
<reference evidence="13 14" key="1">
    <citation type="submission" date="2019-03" db="EMBL/GenBank/DDBJ databases">
        <title>Novel transposon Tn6433 accelerates the dissemination of tet(E) in Aeromonas from aerobic biofilm under oxytetracycline stress.</title>
        <authorList>
            <person name="Shi Y."/>
            <person name="Tian Z."/>
            <person name="Zhang Y."/>
            <person name="Zhang H."/>
            <person name="Yang M."/>
        </authorList>
    </citation>
    <scope>NUCLEOTIDE SEQUENCE [LARGE SCALE GENOMIC DNA]</scope>
    <source>
        <strain evidence="13 14">T0.1-19</strain>
    </source>
</reference>
<keyword evidence="10 11" id="KW-0472">Membrane</keyword>
<keyword evidence="5" id="KW-0762">Sugar transport</keyword>
<evidence type="ECO:0000256" key="3">
    <source>
        <dbReference type="ARBA" id="ARBA00022448"/>
    </source>
</evidence>
<dbReference type="PRINTS" id="PR00164">
    <property type="entry name" value="ABC2TRNSPORT"/>
</dbReference>
<dbReference type="PANTHER" id="PTHR30413">
    <property type="entry name" value="INNER MEMBRANE TRANSPORT PERMEASE"/>
    <property type="match status" value="1"/>
</dbReference>
<sequence>MIGIFRSVIEHRLLIRDLVIRDITARYKGTLLGMVWALLNPLLMLGLYTFFFTIILKAKWGVENISANYGLMLFCGLIIHGWMAEVLSKSTELFASNRNYVKKVVFPLDTLVWITVISSLFQVVLSLSLLCLLALIMGNGLSWNVLFLPLILLPLFIMLLGLGWLVSSLAVYFRDIGQFMGSFLTLLLFTSTAFFSLETAPEIIRSYLLINPLTVIMDSLRDILILHRQPMWALLIQHGVISSIIMFLGYWWFNKTKRGFADVL</sequence>
<comment type="subcellular location">
    <subcellularLocation>
        <location evidence="11">Cell inner membrane</location>
        <topology evidence="11">Multi-pass membrane protein</topology>
    </subcellularLocation>
    <subcellularLocation>
        <location evidence="1">Cell membrane</location>
        <topology evidence="1">Multi-pass membrane protein</topology>
    </subcellularLocation>
</comment>
<evidence type="ECO:0000256" key="2">
    <source>
        <dbReference type="ARBA" id="ARBA00007783"/>
    </source>
</evidence>